<gene>
    <name evidence="3" type="ORF">NRK68_22485</name>
</gene>
<evidence type="ECO:0000256" key="1">
    <source>
        <dbReference type="SAM" id="MobiDB-lite"/>
    </source>
</evidence>
<evidence type="ECO:0000256" key="2">
    <source>
        <dbReference type="SAM" id="Phobius"/>
    </source>
</evidence>
<dbReference type="GeneID" id="95576276"/>
<protein>
    <recommendedName>
        <fullName evidence="5">Integral membrane protein</fullName>
    </recommendedName>
</protein>
<name>A0ABY5Q1J6_9ACTN</name>
<accession>A0ABY5Q1J6</accession>
<sequence>MTTVDPDTAAPPAPGSRASGDSAPAAAPDRAPQDGTAGAASPGHRPGSGSPNSPDRAGSPRAATPQARPRVAGDPVKALLHRHRELCERAVDPLEIAAGLEAHGITDRTAARFRHRDVFSLAEELYARSPRGEAPAAAPALVPPGPAAYRRFGCALLPGALATGAAAAAQSWAGPAAVAVTVAALVWPGRAAGGRFPWLAHLLAAAVTGWAAYRYGTALAVGLALAVGPGHLLAAGFAAGARARLDASRALEDFADRVRPLLFTAVAGFTAAAAAAAAVAGAPLTAAAPLALLLFLTRLLLRHGSRRGPVAAALALALIPVPAAAPAAAAALLVHAVLALSRASAHARP</sequence>
<evidence type="ECO:0008006" key="5">
    <source>
        <dbReference type="Google" id="ProtNLM"/>
    </source>
</evidence>
<dbReference type="Proteomes" id="UP001057738">
    <property type="component" value="Chromosome"/>
</dbReference>
<feature type="transmembrane region" description="Helical" evidence="2">
    <location>
        <begin position="261"/>
        <end position="278"/>
    </location>
</feature>
<dbReference type="EMBL" id="CP102514">
    <property type="protein sequence ID" value="UUY49748.1"/>
    <property type="molecule type" value="Genomic_DNA"/>
</dbReference>
<keyword evidence="2" id="KW-0472">Membrane</keyword>
<keyword evidence="2" id="KW-1133">Transmembrane helix</keyword>
<feature type="transmembrane region" description="Helical" evidence="2">
    <location>
        <begin position="172"/>
        <end position="189"/>
    </location>
</feature>
<feature type="transmembrane region" description="Helical" evidence="2">
    <location>
        <begin position="313"/>
        <end position="340"/>
    </location>
</feature>
<proteinExistence type="predicted"/>
<feature type="transmembrane region" description="Helical" evidence="2">
    <location>
        <begin position="196"/>
        <end position="213"/>
    </location>
</feature>
<organism evidence="3 4">
    <name type="scientific">Streptomyces yangpuensis</name>
    <dbReference type="NCBI Taxonomy" id="1648182"/>
    <lineage>
        <taxon>Bacteria</taxon>
        <taxon>Bacillati</taxon>
        <taxon>Actinomycetota</taxon>
        <taxon>Actinomycetes</taxon>
        <taxon>Kitasatosporales</taxon>
        <taxon>Streptomycetaceae</taxon>
        <taxon>Streptomyces</taxon>
    </lineage>
</organism>
<reference evidence="3" key="1">
    <citation type="submission" date="2022-08" db="EMBL/GenBank/DDBJ databases">
        <authorList>
            <person name="Tian L."/>
        </authorList>
    </citation>
    <scope>NUCLEOTIDE SEQUENCE</scope>
    <source>
        <strain evidence="3">CM253</strain>
    </source>
</reference>
<evidence type="ECO:0000313" key="4">
    <source>
        <dbReference type="Proteomes" id="UP001057738"/>
    </source>
</evidence>
<keyword evidence="2" id="KW-0812">Transmembrane</keyword>
<evidence type="ECO:0000313" key="3">
    <source>
        <dbReference type="EMBL" id="UUY49748.1"/>
    </source>
</evidence>
<dbReference type="RefSeq" id="WP_257856541.1">
    <property type="nucleotide sequence ID" value="NZ_CP102514.1"/>
</dbReference>
<feature type="transmembrane region" description="Helical" evidence="2">
    <location>
        <begin position="284"/>
        <end position="301"/>
    </location>
</feature>
<feature type="compositionally biased region" description="Low complexity" evidence="1">
    <location>
        <begin position="15"/>
        <end position="30"/>
    </location>
</feature>
<feature type="region of interest" description="Disordered" evidence="1">
    <location>
        <begin position="1"/>
        <end position="72"/>
    </location>
</feature>
<feature type="transmembrane region" description="Helical" evidence="2">
    <location>
        <begin position="219"/>
        <end position="240"/>
    </location>
</feature>
<keyword evidence="4" id="KW-1185">Reference proteome</keyword>